<dbReference type="InterPro" id="IPR036526">
    <property type="entry name" value="C-N_Hydrolase_sf"/>
</dbReference>
<dbReference type="InterPro" id="IPR003010">
    <property type="entry name" value="C-N_Hydrolase"/>
</dbReference>
<feature type="domain" description="CN hydrolase" evidence="1">
    <location>
        <begin position="4"/>
        <end position="232"/>
    </location>
</feature>
<evidence type="ECO:0000313" key="3">
    <source>
        <dbReference type="Proteomes" id="UP000654257"/>
    </source>
</evidence>
<reference evidence="2" key="1">
    <citation type="journal article" date="2014" name="Int. J. Syst. Evol. Microbiol.">
        <title>Complete genome sequence of Corynebacterium casei LMG S-19264T (=DSM 44701T), isolated from a smear-ripened cheese.</title>
        <authorList>
            <consortium name="US DOE Joint Genome Institute (JGI-PGF)"/>
            <person name="Walter F."/>
            <person name="Albersmeier A."/>
            <person name="Kalinowski J."/>
            <person name="Ruckert C."/>
        </authorList>
    </citation>
    <scope>NUCLEOTIDE SEQUENCE</scope>
    <source>
        <strain evidence="2">CCM 7905</strain>
    </source>
</reference>
<dbReference type="PANTHER" id="PTHR47799">
    <property type="entry name" value="OMEGA-AMIDASE YAFV"/>
    <property type="match status" value="1"/>
</dbReference>
<dbReference type="CDD" id="cd07197">
    <property type="entry name" value="nitrilase"/>
    <property type="match status" value="1"/>
</dbReference>
<reference evidence="2" key="2">
    <citation type="submission" date="2020-09" db="EMBL/GenBank/DDBJ databases">
        <authorList>
            <person name="Sun Q."/>
            <person name="Sedlacek I."/>
        </authorList>
    </citation>
    <scope>NUCLEOTIDE SEQUENCE</scope>
    <source>
        <strain evidence="2">CCM 7905</strain>
    </source>
</reference>
<dbReference type="EMBL" id="BMCU01000001">
    <property type="protein sequence ID" value="GGF99653.1"/>
    <property type="molecule type" value="Genomic_DNA"/>
</dbReference>
<dbReference type="AlphaFoldDB" id="A0A917FT63"/>
<organism evidence="2 3">
    <name type="scientific">Rhodococcoides trifolii</name>
    <dbReference type="NCBI Taxonomy" id="908250"/>
    <lineage>
        <taxon>Bacteria</taxon>
        <taxon>Bacillati</taxon>
        <taxon>Actinomycetota</taxon>
        <taxon>Actinomycetes</taxon>
        <taxon>Mycobacteriales</taxon>
        <taxon>Nocardiaceae</taxon>
        <taxon>Rhodococcoides</taxon>
    </lineage>
</organism>
<sequence>MESMRIAVGQPLVGTDLTASVSAHAALVLAARADVMVFPEMSLTGYRLDADPVNLDRLNELVLACRAVVTCALVGAPIVHNGQRAIAVLRVDSDGVSVAYRKSFLAEDEKAHFEAGPGATAIEIDGWRFGLGVCKDTGVDEHIDATAALDVDVYACGVVHHRSELAEQRRRATDIASRCDAYVAMASFAGPTGGGYDRTAGTSLIVSPYGETLAQASELAGDYTAVTIHQSL</sequence>
<keyword evidence="3" id="KW-1185">Reference proteome</keyword>
<dbReference type="InterPro" id="IPR052737">
    <property type="entry name" value="Omega-amidase_YafV"/>
</dbReference>
<gene>
    <name evidence="2" type="ORF">GCM10007304_11950</name>
</gene>
<evidence type="ECO:0000313" key="2">
    <source>
        <dbReference type="EMBL" id="GGF99653.1"/>
    </source>
</evidence>
<dbReference type="Proteomes" id="UP000654257">
    <property type="component" value="Unassembled WGS sequence"/>
</dbReference>
<dbReference type="GO" id="GO:0050152">
    <property type="term" value="F:omega-amidase activity"/>
    <property type="evidence" value="ECO:0007669"/>
    <property type="project" value="TreeGrafter"/>
</dbReference>
<protein>
    <submittedName>
        <fullName evidence="2">Hydrolase</fullName>
    </submittedName>
</protein>
<dbReference type="PROSITE" id="PS50263">
    <property type="entry name" value="CN_HYDROLASE"/>
    <property type="match status" value="1"/>
</dbReference>
<evidence type="ECO:0000259" key="1">
    <source>
        <dbReference type="PROSITE" id="PS50263"/>
    </source>
</evidence>
<dbReference type="GO" id="GO:0106008">
    <property type="term" value="F:2-oxoglutaramate amidase activity"/>
    <property type="evidence" value="ECO:0007669"/>
    <property type="project" value="TreeGrafter"/>
</dbReference>
<dbReference type="PANTHER" id="PTHR47799:SF1">
    <property type="entry name" value="OMEGA-AMIDASE YAFV"/>
    <property type="match status" value="1"/>
</dbReference>
<comment type="caution">
    <text evidence="2">The sequence shown here is derived from an EMBL/GenBank/DDBJ whole genome shotgun (WGS) entry which is preliminary data.</text>
</comment>
<dbReference type="Gene3D" id="3.60.110.10">
    <property type="entry name" value="Carbon-nitrogen hydrolase"/>
    <property type="match status" value="1"/>
</dbReference>
<dbReference type="RefSeq" id="WP_188543718.1">
    <property type="nucleotide sequence ID" value="NZ_BMCU01000001.1"/>
</dbReference>
<accession>A0A917FT63</accession>
<proteinExistence type="predicted"/>
<keyword evidence="2" id="KW-0378">Hydrolase</keyword>
<name>A0A917FT63_9NOCA</name>
<dbReference type="Pfam" id="PF00795">
    <property type="entry name" value="CN_hydrolase"/>
    <property type="match status" value="1"/>
</dbReference>
<dbReference type="SUPFAM" id="SSF56317">
    <property type="entry name" value="Carbon-nitrogen hydrolase"/>
    <property type="match status" value="1"/>
</dbReference>